<dbReference type="PANTHER" id="PTHR11439">
    <property type="entry name" value="GAG-POL-RELATED RETROTRANSPOSON"/>
    <property type="match status" value="1"/>
</dbReference>
<comment type="caution">
    <text evidence="1">The sequence shown here is derived from an EMBL/GenBank/DDBJ whole genome shotgun (WGS) entry which is preliminary data.</text>
</comment>
<evidence type="ECO:0000313" key="2">
    <source>
        <dbReference type="Proteomes" id="UP001454036"/>
    </source>
</evidence>
<sequence>MASLTSKLKWLKDLLRSLGVIHTLPMNVKFDSYSTIYIAQNPVFHERTKHIEIDCHFLWDAVLDGTIQTSHVSTTEQIADLFTKSLGQKQFELLLRKLSIQDLHTPT</sequence>
<evidence type="ECO:0000313" key="1">
    <source>
        <dbReference type="EMBL" id="GAA0186218.1"/>
    </source>
</evidence>
<gene>
    <name evidence="1" type="ORF">LIER_33506</name>
</gene>
<evidence type="ECO:0008006" key="3">
    <source>
        <dbReference type="Google" id="ProtNLM"/>
    </source>
</evidence>
<reference evidence="1 2" key="1">
    <citation type="submission" date="2024-01" db="EMBL/GenBank/DDBJ databases">
        <title>The complete chloroplast genome sequence of Lithospermum erythrorhizon: insights into the phylogenetic relationship among Boraginaceae species and the maternal lineages of purple gromwells.</title>
        <authorList>
            <person name="Okada T."/>
            <person name="Watanabe K."/>
        </authorList>
    </citation>
    <scope>NUCLEOTIDE SEQUENCE [LARGE SCALE GENOMIC DNA]</scope>
</reference>
<dbReference type="CDD" id="cd09272">
    <property type="entry name" value="RNase_HI_RT_Ty1"/>
    <property type="match status" value="1"/>
</dbReference>
<protein>
    <recommendedName>
        <fullName evidence="3">Copia protein</fullName>
    </recommendedName>
</protein>
<dbReference type="Proteomes" id="UP001454036">
    <property type="component" value="Unassembled WGS sequence"/>
</dbReference>
<dbReference type="EMBL" id="BAABME010013481">
    <property type="protein sequence ID" value="GAA0186218.1"/>
    <property type="molecule type" value="Genomic_DNA"/>
</dbReference>
<name>A0AAV3RYN4_LITER</name>
<dbReference type="AlphaFoldDB" id="A0AAV3RYN4"/>
<proteinExistence type="predicted"/>
<dbReference type="PANTHER" id="PTHR11439:SF462">
    <property type="match status" value="1"/>
</dbReference>
<accession>A0AAV3RYN4</accession>
<keyword evidence="2" id="KW-1185">Reference proteome</keyword>
<organism evidence="1 2">
    <name type="scientific">Lithospermum erythrorhizon</name>
    <name type="common">Purple gromwell</name>
    <name type="synonym">Lithospermum officinale var. erythrorhizon</name>
    <dbReference type="NCBI Taxonomy" id="34254"/>
    <lineage>
        <taxon>Eukaryota</taxon>
        <taxon>Viridiplantae</taxon>
        <taxon>Streptophyta</taxon>
        <taxon>Embryophyta</taxon>
        <taxon>Tracheophyta</taxon>
        <taxon>Spermatophyta</taxon>
        <taxon>Magnoliopsida</taxon>
        <taxon>eudicotyledons</taxon>
        <taxon>Gunneridae</taxon>
        <taxon>Pentapetalae</taxon>
        <taxon>asterids</taxon>
        <taxon>lamiids</taxon>
        <taxon>Boraginales</taxon>
        <taxon>Boraginaceae</taxon>
        <taxon>Boraginoideae</taxon>
        <taxon>Lithospermeae</taxon>
        <taxon>Lithospermum</taxon>
    </lineage>
</organism>